<dbReference type="Pfam" id="PF25973">
    <property type="entry name" value="BSH_CzcB"/>
    <property type="match status" value="1"/>
</dbReference>
<protein>
    <submittedName>
        <fullName evidence="6">Efflux RND transporter periplasmic adaptor subunit</fullName>
    </submittedName>
</protein>
<evidence type="ECO:0000313" key="7">
    <source>
        <dbReference type="Proteomes" id="UP000298774"/>
    </source>
</evidence>
<evidence type="ECO:0000259" key="4">
    <source>
        <dbReference type="Pfam" id="PF25967"/>
    </source>
</evidence>
<dbReference type="InterPro" id="IPR058627">
    <property type="entry name" value="MdtA-like_C"/>
</dbReference>
<comment type="similarity">
    <text evidence="1">Belongs to the membrane fusion protein (MFP) (TC 8.A.1) family.</text>
</comment>
<dbReference type="GO" id="GO:0015562">
    <property type="term" value="F:efflux transmembrane transporter activity"/>
    <property type="evidence" value="ECO:0007669"/>
    <property type="project" value="TreeGrafter"/>
</dbReference>
<dbReference type="Proteomes" id="UP000298774">
    <property type="component" value="Plasmid p2"/>
</dbReference>
<feature type="domain" description="Multidrug resistance protein MdtA-like C-terminal permuted SH3" evidence="4">
    <location>
        <begin position="293"/>
        <end position="355"/>
    </location>
</feature>
<evidence type="ECO:0000313" key="6">
    <source>
        <dbReference type="EMBL" id="QCO12076.1"/>
    </source>
</evidence>
<keyword evidence="2" id="KW-0175">Coiled coil</keyword>
<reference evidence="6 7" key="1">
    <citation type="submission" date="2018-09" db="EMBL/GenBank/DDBJ databases">
        <title>Whole genome based analysis of evolution and adaptive divergence in Indian and Brazilian strains of Azospirillum brasilense.</title>
        <authorList>
            <person name="Singh C."/>
            <person name="Tripathi A.K."/>
        </authorList>
    </citation>
    <scope>NUCLEOTIDE SEQUENCE [LARGE SCALE GENOMIC DNA]</scope>
    <source>
        <strain evidence="6 7">MTCC4038</strain>
        <plasmid evidence="6 7">p2</plasmid>
    </source>
</reference>
<dbReference type="Gene3D" id="2.40.50.100">
    <property type="match status" value="1"/>
</dbReference>
<name>A0A4D8QTN8_AZOBR</name>
<dbReference type="AlphaFoldDB" id="A0A4D8QTN8"/>
<accession>A0A4D8QTN8</accession>
<dbReference type="NCBIfam" id="TIGR01730">
    <property type="entry name" value="RND_mfp"/>
    <property type="match status" value="1"/>
</dbReference>
<evidence type="ECO:0000259" key="3">
    <source>
        <dbReference type="Pfam" id="PF25954"/>
    </source>
</evidence>
<dbReference type="InterPro" id="IPR058647">
    <property type="entry name" value="BSH_CzcB-like"/>
</dbReference>
<dbReference type="Pfam" id="PF25954">
    <property type="entry name" value="Beta-barrel_RND_2"/>
    <property type="match status" value="1"/>
</dbReference>
<organism evidence="6 7">
    <name type="scientific">Azospirillum brasilense</name>
    <dbReference type="NCBI Taxonomy" id="192"/>
    <lineage>
        <taxon>Bacteria</taxon>
        <taxon>Pseudomonadati</taxon>
        <taxon>Pseudomonadota</taxon>
        <taxon>Alphaproteobacteria</taxon>
        <taxon>Rhodospirillales</taxon>
        <taxon>Azospirillaceae</taxon>
        <taxon>Azospirillum</taxon>
    </lineage>
</organism>
<dbReference type="Gene3D" id="2.40.30.170">
    <property type="match status" value="1"/>
</dbReference>
<keyword evidence="6" id="KW-0614">Plasmid</keyword>
<feature type="coiled-coil region" evidence="2">
    <location>
        <begin position="106"/>
        <end position="171"/>
    </location>
</feature>
<evidence type="ECO:0000259" key="5">
    <source>
        <dbReference type="Pfam" id="PF25973"/>
    </source>
</evidence>
<dbReference type="Gene3D" id="2.40.420.20">
    <property type="match status" value="1"/>
</dbReference>
<dbReference type="PANTHER" id="PTHR30469:SF38">
    <property type="entry name" value="HLYD FAMILY SECRETION PROTEIN"/>
    <property type="match status" value="1"/>
</dbReference>
<dbReference type="SUPFAM" id="SSF111369">
    <property type="entry name" value="HlyD-like secretion proteins"/>
    <property type="match status" value="1"/>
</dbReference>
<evidence type="ECO:0000256" key="1">
    <source>
        <dbReference type="ARBA" id="ARBA00009477"/>
    </source>
</evidence>
<dbReference type="GO" id="GO:1990281">
    <property type="term" value="C:efflux pump complex"/>
    <property type="evidence" value="ECO:0007669"/>
    <property type="project" value="TreeGrafter"/>
</dbReference>
<proteinExistence type="inferred from homology"/>
<feature type="domain" description="CzcB-like barrel-sandwich hybrid" evidence="5">
    <location>
        <begin position="72"/>
        <end position="207"/>
    </location>
</feature>
<geneLocation type="plasmid" evidence="6 7">
    <name>p2</name>
</geneLocation>
<dbReference type="PANTHER" id="PTHR30469">
    <property type="entry name" value="MULTIDRUG RESISTANCE PROTEIN MDTA"/>
    <property type="match status" value="1"/>
</dbReference>
<evidence type="ECO:0000256" key="2">
    <source>
        <dbReference type="SAM" id="Coils"/>
    </source>
</evidence>
<dbReference type="Pfam" id="PF25967">
    <property type="entry name" value="RND-MFP_C"/>
    <property type="match status" value="1"/>
</dbReference>
<gene>
    <name evidence="6" type="ORF">D3868_23845</name>
</gene>
<dbReference type="Gene3D" id="1.10.287.470">
    <property type="entry name" value="Helix hairpin bin"/>
    <property type="match status" value="1"/>
</dbReference>
<feature type="domain" description="CusB-like beta-barrel" evidence="3">
    <location>
        <begin position="232"/>
        <end position="272"/>
    </location>
</feature>
<dbReference type="InterPro" id="IPR058792">
    <property type="entry name" value="Beta-barrel_RND_2"/>
</dbReference>
<dbReference type="EMBL" id="CP032341">
    <property type="protein sequence ID" value="QCO12076.1"/>
    <property type="molecule type" value="Genomic_DNA"/>
</dbReference>
<sequence>MSWLSGFGSFGLGSSRSVILAGLLLLGCEQPTPPPAEATLIRALPVQVSQFDRTAALTGEIQARHESNLGFRVGGKVVERLVDVGQAVTSGQLLARLDNQDQTNAVRSAESDVAAARAAVEQSRTQEERQRSLLANGFTTRVQYDNALKRYQQAQAELNSAEAQLGSARDTLSYTELRADRDGVITAKMAEPGQVVAVGQTVLRLADPGEREAVFQVPGASIRLEGREGLPTVEVRLVNDAKAVTEGTIREVSPGVDPVTRTYTVKVSLPNAPDAFLLGSSVVGRAKLPARPVVNLPSSALFQTENGKPAVWVVARPADTVSLRPVSVLQYDTGTVTVSSGLSDGDLVVIGGVQKLRPDQKVTIKQGSGA</sequence>
<dbReference type="InterPro" id="IPR006143">
    <property type="entry name" value="RND_pump_MFP"/>
</dbReference>